<name>A0A6J5MSH2_9CAUD</name>
<gene>
    <name evidence="1" type="ORF">UFOVP546_26</name>
</gene>
<sequence>MIANFQIDQNLKVEFLVPDIDGSSFILGISELGGTDVLGGFGEFVLGLSLLGGDDVLAPSSGLKWQTVNCSTSKADISVGGSVIDSVYFQPEPGTVSLTLQSFELDPTVNKNIRASTKIRVRLESDEIDRVLFQGFIDTINVIYYPDGLNLITLVAYDSYKALVNSRFATWDTTGFGASATVDEIIELLAIQSGLGLSPDSVSLNGLIPTVDETNVIVSSILNEALLVGLGIIWLNQDTQEITVIPRPATETGTPTTFTIGNNHPVSPATDPYHLCLAEIGVFSDQDAVYNSLQVSLTSDPLISITLKDQDSIDLYGEAPIDIELNTTDATELARWGAQVFTQNPANLVNQVVTPAKDRLGNLTDAAVFTPGTTVGISYTNANLSIVGYYTIIRVTHSIDVDNWFTTLELWKEA</sequence>
<accession>A0A6J5MSH2</accession>
<dbReference type="EMBL" id="LR796528">
    <property type="protein sequence ID" value="CAB4149758.1"/>
    <property type="molecule type" value="Genomic_DNA"/>
</dbReference>
<protein>
    <submittedName>
        <fullName evidence="1">Uncharacterized protein</fullName>
    </submittedName>
</protein>
<reference evidence="1" key="1">
    <citation type="submission" date="2020-04" db="EMBL/GenBank/DDBJ databases">
        <authorList>
            <person name="Chiriac C."/>
            <person name="Salcher M."/>
            <person name="Ghai R."/>
            <person name="Kavagutti S V."/>
        </authorList>
    </citation>
    <scope>NUCLEOTIDE SEQUENCE</scope>
</reference>
<proteinExistence type="predicted"/>
<evidence type="ECO:0000313" key="1">
    <source>
        <dbReference type="EMBL" id="CAB4149758.1"/>
    </source>
</evidence>
<organism evidence="1">
    <name type="scientific">uncultured Caudovirales phage</name>
    <dbReference type="NCBI Taxonomy" id="2100421"/>
    <lineage>
        <taxon>Viruses</taxon>
        <taxon>Duplodnaviria</taxon>
        <taxon>Heunggongvirae</taxon>
        <taxon>Uroviricota</taxon>
        <taxon>Caudoviricetes</taxon>
        <taxon>Peduoviridae</taxon>
        <taxon>Maltschvirus</taxon>
        <taxon>Maltschvirus maltsch</taxon>
    </lineage>
</organism>